<comment type="similarity">
    <text evidence="3">Belongs to the cystatin family. Phytocystatin subfamily.</text>
</comment>
<feature type="region of interest" description="Disordered" evidence="4">
    <location>
        <begin position="1"/>
        <end position="76"/>
    </location>
</feature>
<reference evidence="7" key="1">
    <citation type="journal article" date="2020" name="Genome Biol.">
        <title>Gamete binning: chromosome-level and haplotype-resolved genome assembly enabled by high-throughput single-cell sequencing of gamete genomes.</title>
        <authorList>
            <person name="Campoy J.A."/>
            <person name="Sun H."/>
            <person name="Goel M."/>
            <person name="Jiao W.-B."/>
            <person name="Folz-Donahue K."/>
            <person name="Wang N."/>
            <person name="Rubio M."/>
            <person name="Liu C."/>
            <person name="Kukat C."/>
            <person name="Ruiz D."/>
            <person name="Huettel B."/>
            <person name="Schneeberger K."/>
        </authorList>
    </citation>
    <scope>NUCLEOTIDE SEQUENCE [LARGE SCALE GENOMIC DNA]</scope>
    <source>
        <strain evidence="7">cv. Rojo Pasion</strain>
    </source>
</reference>
<name>A0A6J5WHP8_PRUAR</name>
<evidence type="ECO:0000256" key="3">
    <source>
        <dbReference type="RuleBase" id="RU362130"/>
    </source>
</evidence>
<sequence length="149" mass="16085">MKLKSSSSSSSSCVCLCNSSSSSSYLSSHSHPSQKNQIPPISKTWPLSAESTNPTPPRTASKPKTSLASPSKITTTRRVVKAKEQVVAGTLHHLTIEAIDAGKKKLYEAKVWVKPWMGFKEVQEFKHAGDCNETPSCTPSDLGVKEAKV</sequence>
<proteinExistence type="inferred from homology"/>
<dbReference type="InterPro" id="IPR027214">
    <property type="entry name" value="Cystatin"/>
</dbReference>
<dbReference type="InterPro" id="IPR000010">
    <property type="entry name" value="Cystatin_dom"/>
</dbReference>
<dbReference type="Proteomes" id="UP000507245">
    <property type="component" value="Unassembled WGS sequence"/>
</dbReference>
<protein>
    <recommendedName>
        <fullName evidence="3">Cysteine proteinase inhibitor</fullName>
    </recommendedName>
</protein>
<dbReference type="PANTHER" id="PTHR11413">
    <property type="entry name" value="CYSTATIN FAMILY MEMBER"/>
    <property type="match status" value="1"/>
</dbReference>
<dbReference type="Gene3D" id="3.10.450.10">
    <property type="match status" value="1"/>
</dbReference>
<evidence type="ECO:0000259" key="5">
    <source>
        <dbReference type="SMART" id="SM00043"/>
    </source>
</evidence>
<evidence type="ECO:0000256" key="2">
    <source>
        <dbReference type="ARBA" id="ARBA00022704"/>
    </source>
</evidence>
<dbReference type="SUPFAM" id="SSF54403">
    <property type="entry name" value="Cystatin/monellin"/>
    <property type="match status" value="1"/>
</dbReference>
<gene>
    <name evidence="6" type="ORF">ORAREDHAP_LOCUS11775</name>
</gene>
<dbReference type="OrthoDB" id="1908104at2759"/>
<feature type="compositionally biased region" description="Polar residues" evidence="4">
    <location>
        <begin position="62"/>
        <end position="76"/>
    </location>
</feature>
<dbReference type="InterPro" id="IPR018073">
    <property type="entry name" value="Prot_inh_cystat_CS"/>
</dbReference>
<dbReference type="PANTHER" id="PTHR11413:SF103">
    <property type="entry name" value="CYSTEINE PROTEINASE INHIBITOR 12"/>
    <property type="match status" value="1"/>
</dbReference>
<dbReference type="EMBL" id="CAEKKB010000002">
    <property type="protein sequence ID" value="CAB4298894.1"/>
    <property type="molecule type" value="Genomic_DNA"/>
</dbReference>
<keyword evidence="2 3" id="KW-0789">Thiol protease inhibitor</keyword>
<feature type="compositionally biased region" description="Low complexity" evidence="4">
    <location>
        <begin position="1"/>
        <end position="33"/>
    </location>
</feature>
<dbReference type="Pfam" id="PF16845">
    <property type="entry name" value="SQAPI"/>
    <property type="match status" value="1"/>
</dbReference>
<accession>A0A6J5WHP8</accession>
<dbReference type="PROSITE" id="PS00287">
    <property type="entry name" value="CYSTATIN"/>
    <property type="match status" value="1"/>
</dbReference>
<dbReference type="AlphaFoldDB" id="A0A6J5WHP8"/>
<keyword evidence="1 3" id="KW-0646">Protease inhibitor</keyword>
<feature type="domain" description="Cystatin" evidence="5">
    <location>
        <begin position="44"/>
        <end position="128"/>
    </location>
</feature>
<dbReference type="CDD" id="cd00042">
    <property type="entry name" value="CY"/>
    <property type="match status" value="1"/>
</dbReference>
<evidence type="ECO:0000256" key="1">
    <source>
        <dbReference type="ARBA" id="ARBA00022690"/>
    </source>
</evidence>
<evidence type="ECO:0000313" key="7">
    <source>
        <dbReference type="Proteomes" id="UP000507245"/>
    </source>
</evidence>
<organism evidence="6 7">
    <name type="scientific">Prunus armeniaca</name>
    <name type="common">Apricot</name>
    <name type="synonym">Armeniaca vulgaris</name>
    <dbReference type="NCBI Taxonomy" id="36596"/>
    <lineage>
        <taxon>Eukaryota</taxon>
        <taxon>Viridiplantae</taxon>
        <taxon>Streptophyta</taxon>
        <taxon>Embryophyta</taxon>
        <taxon>Tracheophyta</taxon>
        <taxon>Spermatophyta</taxon>
        <taxon>Magnoliopsida</taxon>
        <taxon>eudicotyledons</taxon>
        <taxon>Gunneridae</taxon>
        <taxon>Pentapetalae</taxon>
        <taxon>rosids</taxon>
        <taxon>fabids</taxon>
        <taxon>Rosales</taxon>
        <taxon>Rosaceae</taxon>
        <taxon>Amygdaloideae</taxon>
        <taxon>Amygdaleae</taxon>
        <taxon>Prunus</taxon>
    </lineage>
</organism>
<evidence type="ECO:0000313" key="6">
    <source>
        <dbReference type="EMBL" id="CAB4298894.1"/>
    </source>
</evidence>
<keyword evidence="7" id="KW-1185">Reference proteome</keyword>
<dbReference type="SMART" id="SM00043">
    <property type="entry name" value="CY"/>
    <property type="match status" value="1"/>
</dbReference>
<dbReference type="GO" id="GO:0004869">
    <property type="term" value="F:cysteine-type endopeptidase inhibitor activity"/>
    <property type="evidence" value="ECO:0007669"/>
    <property type="project" value="UniProtKB-KW"/>
</dbReference>
<evidence type="ECO:0000256" key="4">
    <source>
        <dbReference type="SAM" id="MobiDB-lite"/>
    </source>
</evidence>
<dbReference type="InterPro" id="IPR046350">
    <property type="entry name" value="Cystatin_sf"/>
</dbReference>